<evidence type="ECO:0000259" key="9">
    <source>
        <dbReference type="PROSITE" id="PS50262"/>
    </source>
</evidence>
<keyword evidence="5 8" id="KW-0472">Membrane</keyword>
<feature type="transmembrane region" description="Helical" evidence="8">
    <location>
        <begin position="39"/>
        <end position="68"/>
    </location>
</feature>
<feature type="transmembrane region" description="Helical" evidence="8">
    <location>
        <begin position="275"/>
        <end position="297"/>
    </location>
</feature>
<dbReference type="GO" id="GO:0004930">
    <property type="term" value="F:G protein-coupled receptor activity"/>
    <property type="evidence" value="ECO:0007669"/>
    <property type="project" value="UniProtKB-KW"/>
</dbReference>
<evidence type="ECO:0000313" key="11">
    <source>
        <dbReference type="Proteomes" id="UP000887568"/>
    </source>
</evidence>
<dbReference type="PANTHER" id="PTHR45695">
    <property type="entry name" value="LEUCOKININ RECEPTOR-RELATED"/>
    <property type="match status" value="1"/>
</dbReference>
<evidence type="ECO:0000256" key="3">
    <source>
        <dbReference type="ARBA" id="ARBA00022989"/>
    </source>
</evidence>
<comment type="subcellular location">
    <subcellularLocation>
        <location evidence="1">Membrane</location>
        <topology evidence="1">Multi-pass membrane protein</topology>
    </subcellularLocation>
</comment>
<dbReference type="PRINTS" id="PR00237">
    <property type="entry name" value="GPCRRHODOPSN"/>
</dbReference>
<keyword evidence="7" id="KW-0807">Transducer</keyword>
<evidence type="ECO:0000256" key="6">
    <source>
        <dbReference type="ARBA" id="ARBA00023170"/>
    </source>
</evidence>
<keyword evidence="2 8" id="KW-0812">Transmembrane</keyword>
<dbReference type="OrthoDB" id="8732677at2759"/>
<feature type="transmembrane region" description="Helical" evidence="8">
    <location>
        <begin position="211"/>
        <end position="234"/>
    </location>
</feature>
<evidence type="ECO:0000256" key="8">
    <source>
        <dbReference type="SAM" id="Phobius"/>
    </source>
</evidence>
<dbReference type="AlphaFoldDB" id="A0A914AIM6"/>
<feature type="transmembrane region" description="Helical" evidence="8">
    <location>
        <begin position="80"/>
        <end position="101"/>
    </location>
</feature>
<dbReference type="SMART" id="SM01381">
    <property type="entry name" value="7TM_GPCR_Srsx"/>
    <property type="match status" value="1"/>
</dbReference>
<dbReference type="GeneID" id="119734212"/>
<proteinExistence type="predicted"/>
<dbReference type="RefSeq" id="XP_038063503.1">
    <property type="nucleotide sequence ID" value="XM_038207575.1"/>
</dbReference>
<dbReference type="InterPro" id="IPR000276">
    <property type="entry name" value="GPCR_Rhodpsn"/>
</dbReference>
<keyword evidence="4" id="KW-0297">G-protein coupled receptor</keyword>
<evidence type="ECO:0000256" key="2">
    <source>
        <dbReference type="ARBA" id="ARBA00022692"/>
    </source>
</evidence>
<dbReference type="PANTHER" id="PTHR45695:SF9">
    <property type="entry name" value="LEUCOKININ RECEPTOR"/>
    <property type="match status" value="1"/>
</dbReference>
<dbReference type="PROSITE" id="PS50262">
    <property type="entry name" value="G_PROTEIN_RECEP_F1_2"/>
    <property type="match status" value="1"/>
</dbReference>
<dbReference type="OMA" id="HISAFTH"/>
<dbReference type="EnsemblMetazoa" id="XM_038207575.1">
    <property type="protein sequence ID" value="XP_038063503.1"/>
    <property type="gene ID" value="LOC119734212"/>
</dbReference>
<dbReference type="CDD" id="cd00637">
    <property type="entry name" value="7tm_classA_rhodopsin-like"/>
    <property type="match status" value="1"/>
</dbReference>
<evidence type="ECO:0000256" key="7">
    <source>
        <dbReference type="ARBA" id="ARBA00023224"/>
    </source>
</evidence>
<accession>A0A914AIM6</accession>
<feature type="transmembrane region" description="Helical" evidence="8">
    <location>
        <begin position="309"/>
        <end position="329"/>
    </location>
</feature>
<keyword evidence="11" id="KW-1185">Reference proteome</keyword>
<dbReference type="Pfam" id="PF00001">
    <property type="entry name" value="7tm_1"/>
    <property type="match status" value="1"/>
</dbReference>
<evidence type="ECO:0000256" key="4">
    <source>
        <dbReference type="ARBA" id="ARBA00023040"/>
    </source>
</evidence>
<protein>
    <recommendedName>
        <fullName evidence="9">G-protein coupled receptors family 1 profile domain-containing protein</fullName>
    </recommendedName>
</protein>
<dbReference type="GO" id="GO:0005886">
    <property type="term" value="C:plasma membrane"/>
    <property type="evidence" value="ECO:0007669"/>
    <property type="project" value="TreeGrafter"/>
</dbReference>
<dbReference type="Gene3D" id="1.20.1070.10">
    <property type="entry name" value="Rhodopsin 7-helix transmembrane proteins"/>
    <property type="match status" value="1"/>
</dbReference>
<evidence type="ECO:0000313" key="10">
    <source>
        <dbReference type="EnsemblMetazoa" id="XP_038063503.1"/>
    </source>
</evidence>
<sequence length="377" mass="41883">MAMAMWGEMTTASVPLYPVENDTDVGDYGEFRPLSPTEITIIACTVATLAVIFVLGTVGNFLVCLVIATYHQMRTVFNILVFNLAVTDLLLGVLVAPTYAARLAYELLVVKTGAPSQTNSSGIFVVCHISAFTHYVCTAQSLMTMTQMGIIRAIAVLKSTKNIRFRIRKIVPCALILINYIISLTFSAFTYKSGTYSFCLDRRMRLKLRERLVGLGIIIGELTVISITYTWIYYGTKRQKAGIEARLRQTVEAAAGAARVARPTNRFDIATAKSLLMVVSAFIVSYMPYVVFISLWAVGVVEDEPRLMVIFPALTSLCSVVNPFIYAANSSVFRRQLLKLLRLDKKVLRQTVPAIAVRMENQQDSLRQQRITASDLV</sequence>
<evidence type="ECO:0000256" key="5">
    <source>
        <dbReference type="ARBA" id="ARBA00023136"/>
    </source>
</evidence>
<dbReference type="SUPFAM" id="SSF81321">
    <property type="entry name" value="Family A G protein-coupled receptor-like"/>
    <property type="match status" value="1"/>
</dbReference>
<dbReference type="Proteomes" id="UP000887568">
    <property type="component" value="Unplaced"/>
</dbReference>
<reference evidence="10" key="1">
    <citation type="submission" date="2022-11" db="UniProtKB">
        <authorList>
            <consortium name="EnsemblMetazoa"/>
        </authorList>
    </citation>
    <scope>IDENTIFICATION</scope>
</reference>
<keyword evidence="6" id="KW-0675">Receptor</keyword>
<keyword evidence="3 8" id="KW-1133">Transmembrane helix</keyword>
<feature type="domain" description="G-protein coupled receptors family 1 profile" evidence="9">
    <location>
        <begin position="59"/>
        <end position="326"/>
    </location>
</feature>
<organism evidence="10 11">
    <name type="scientific">Patiria miniata</name>
    <name type="common">Bat star</name>
    <name type="synonym">Asterina miniata</name>
    <dbReference type="NCBI Taxonomy" id="46514"/>
    <lineage>
        <taxon>Eukaryota</taxon>
        <taxon>Metazoa</taxon>
        <taxon>Echinodermata</taxon>
        <taxon>Eleutherozoa</taxon>
        <taxon>Asterozoa</taxon>
        <taxon>Asteroidea</taxon>
        <taxon>Valvatacea</taxon>
        <taxon>Valvatida</taxon>
        <taxon>Asterinidae</taxon>
        <taxon>Patiria</taxon>
    </lineage>
</organism>
<evidence type="ECO:0000256" key="1">
    <source>
        <dbReference type="ARBA" id="ARBA00004141"/>
    </source>
</evidence>
<name>A0A914AIM6_PATMI</name>
<feature type="transmembrane region" description="Helical" evidence="8">
    <location>
        <begin position="121"/>
        <end position="142"/>
    </location>
</feature>
<dbReference type="InterPro" id="IPR017452">
    <property type="entry name" value="GPCR_Rhodpsn_7TM"/>
</dbReference>
<feature type="transmembrane region" description="Helical" evidence="8">
    <location>
        <begin position="170"/>
        <end position="191"/>
    </location>
</feature>